<evidence type="ECO:0000256" key="1">
    <source>
        <dbReference type="ARBA" id="ARBA00022676"/>
    </source>
</evidence>
<comment type="cofactor">
    <cofactor evidence="3">
        <name>Mg(2+)</name>
        <dbReference type="ChEBI" id="CHEBI:18420"/>
    </cofactor>
    <text evidence="3">Binds 2 magnesium ions per monomer.</text>
</comment>
<feature type="binding site" evidence="3">
    <location>
        <position position="91"/>
    </location>
    <ligand>
        <name>Mg(2+)</name>
        <dbReference type="ChEBI" id="CHEBI:18420"/>
        <label>1</label>
    </ligand>
</feature>
<dbReference type="InterPro" id="IPR000312">
    <property type="entry name" value="Glycosyl_Trfase_fam3"/>
</dbReference>
<comment type="subunit">
    <text evidence="3">Homodimer.</text>
</comment>
<keyword evidence="2 3" id="KW-0808">Transferase</keyword>
<keyword evidence="3" id="KW-0460">Magnesium</keyword>
<feature type="binding site" evidence="3">
    <location>
        <position position="79"/>
    </location>
    <ligand>
        <name>anthranilate</name>
        <dbReference type="ChEBI" id="CHEBI:16567"/>
        <label>1</label>
    </ligand>
</feature>
<evidence type="ECO:0000256" key="2">
    <source>
        <dbReference type="ARBA" id="ARBA00022679"/>
    </source>
</evidence>
<dbReference type="PANTHER" id="PTHR43285">
    <property type="entry name" value="ANTHRANILATE PHOSPHORIBOSYLTRANSFERASE"/>
    <property type="match status" value="1"/>
</dbReference>
<dbReference type="AlphaFoldDB" id="A0A840DWD0"/>
<dbReference type="Gene3D" id="1.20.970.10">
    <property type="entry name" value="Transferase, Pyrimidine Nucleoside Phosphorylase, Chain C"/>
    <property type="match status" value="1"/>
</dbReference>
<dbReference type="GO" id="GO:0000287">
    <property type="term" value="F:magnesium ion binding"/>
    <property type="evidence" value="ECO:0007669"/>
    <property type="project" value="UniProtKB-UniRule"/>
</dbReference>
<feature type="binding site" evidence="3">
    <location>
        <position position="87"/>
    </location>
    <ligand>
        <name>5-phospho-alpha-D-ribose 1-diphosphate</name>
        <dbReference type="ChEBI" id="CHEBI:58017"/>
    </ligand>
</feature>
<reference evidence="6 7" key="1">
    <citation type="submission" date="2020-08" db="EMBL/GenBank/DDBJ databases">
        <title>Genomic Encyclopedia of Type Strains, Phase IV (KMG-IV): sequencing the most valuable type-strain genomes for metagenomic binning, comparative biology and taxonomic classification.</title>
        <authorList>
            <person name="Goeker M."/>
        </authorList>
    </citation>
    <scope>NUCLEOTIDE SEQUENCE [LARGE SCALE GENOMIC DNA]</scope>
    <source>
        <strain evidence="6 7">DSM 105137</strain>
    </source>
</reference>
<feature type="binding site" evidence="3">
    <location>
        <position position="119"/>
    </location>
    <ligand>
        <name>5-phospho-alpha-D-ribose 1-diphosphate</name>
        <dbReference type="ChEBI" id="CHEBI:58017"/>
    </ligand>
</feature>
<dbReference type="GO" id="GO:0004048">
    <property type="term" value="F:anthranilate phosphoribosyltransferase activity"/>
    <property type="evidence" value="ECO:0007669"/>
    <property type="project" value="UniProtKB-UniRule"/>
</dbReference>
<comment type="caution">
    <text evidence="3">Lacks conserved residue(s) required for the propagation of feature annotation.</text>
</comment>
<feature type="binding site" evidence="3">
    <location>
        <position position="165"/>
    </location>
    <ligand>
        <name>anthranilate</name>
        <dbReference type="ChEBI" id="CHEBI:16567"/>
        <label>2</label>
    </ligand>
</feature>
<comment type="similarity">
    <text evidence="3">Belongs to the anthranilate phosphoribosyltransferase family.</text>
</comment>
<dbReference type="GO" id="GO:0000162">
    <property type="term" value="P:L-tryptophan biosynthetic process"/>
    <property type="evidence" value="ECO:0007669"/>
    <property type="project" value="UniProtKB-UniRule"/>
</dbReference>
<keyword evidence="3" id="KW-0822">Tryptophan biosynthesis</keyword>
<dbReference type="UniPathway" id="UPA00035">
    <property type="reaction ID" value="UER00041"/>
</dbReference>
<dbReference type="Pfam" id="PF02885">
    <property type="entry name" value="Glycos_trans_3N"/>
    <property type="match status" value="1"/>
</dbReference>
<evidence type="ECO:0000313" key="6">
    <source>
        <dbReference type="EMBL" id="MBB4077484.1"/>
    </source>
</evidence>
<dbReference type="Pfam" id="PF00591">
    <property type="entry name" value="Glycos_transf_3"/>
    <property type="match status" value="1"/>
</dbReference>
<keyword evidence="1 3" id="KW-0328">Glycosyltransferase</keyword>
<comment type="function">
    <text evidence="3">Catalyzes the transfer of the phosphoribosyl group of 5-phosphorylribose-1-pyrophosphate (PRPP) to anthranilate to yield N-(5'-phosphoribosyl)-anthranilate (PRA).</text>
</comment>
<feature type="binding site" evidence="3">
    <location>
        <begin position="107"/>
        <end position="115"/>
    </location>
    <ligand>
        <name>5-phospho-alpha-D-ribose 1-diphosphate</name>
        <dbReference type="ChEBI" id="CHEBI:58017"/>
    </ligand>
</feature>
<evidence type="ECO:0000259" key="5">
    <source>
        <dbReference type="Pfam" id="PF02885"/>
    </source>
</evidence>
<feature type="domain" description="Glycosyl transferase family 3 N-terminal" evidence="5">
    <location>
        <begin position="2"/>
        <end position="64"/>
    </location>
</feature>
<keyword evidence="3" id="KW-0479">Metal-binding</keyword>
<dbReference type="PANTHER" id="PTHR43285:SF2">
    <property type="entry name" value="ANTHRANILATE PHOSPHORIBOSYLTRANSFERASE"/>
    <property type="match status" value="1"/>
</dbReference>
<feature type="binding site" evidence="3">
    <location>
        <position position="79"/>
    </location>
    <ligand>
        <name>5-phospho-alpha-D-ribose 1-diphosphate</name>
        <dbReference type="ChEBI" id="CHEBI:58017"/>
    </ligand>
</feature>
<name>A0A840DWD0_9BACT</name>
<evidence type="ECO:0000256" key="3">
    <source>
        <dbReference type="HAMAP-Rule" id="MF_00211"/>
    </source>
</evidence>
<keyword evidence="3" id="KW-0028">Amino-acid biosynthesis</keyword>
<comment type="caution">
    <text evidence="6">The sequence shown here is derived from an EMBL/GenBank/DDBJ whole genome shotgun (WGS) entry which is preliminary data.</text>
</comment>
<evidence type="ECO:0000313" key="7">
    <source>
        <dbReference type="Proteomes" id="UP000576209"/>
    </source>
</evidence>
<keyword evidence="3" id="KW-0057">Aromatic amino acid biosynthesis</keyword>
<dbReference type="InterPro" id="IPR035902">
    <property type="entry name" value="Nuc_phospho_transferase"/>
</dbReference>
<dbReference type="Gene3D" id="3.40.1030.10">
    <property type="entry name" value="Nucleoside phosphorylase/phosphoribosyltransferase catalytic domain"/>
    <property type="match status" value="1"/>
</dbReference>
<feature type="binding site" evidence="3">
    <location>
        <position position="225"/>
    </location>
    <ligand>
        <name>Mg(2+)</name>
        <dbReference type="ChEBI" id="CHEBI:18420"/>
        <label>1</label>
    </ligand>
</feature>
<dbReference type="InterPro" id="IPR017459">
    <property type="entry name" value="Glycosyl_Trfase_fam3_N_dom"/>
</dbReference>
<dbReference type="RefSeq" id="WP_183493748.1">
    <property type="nucleotide sequence ID" value="NZ_JACIFF010000001.1"/>
</dbReference>
<dbReference type="GO" id="GO:0005829">
    <property type="term" value="C:cytosol"/>
    <property type="evidence" value="ECO:0007669"/>
    <property type="project" value="TreeGrafter"/>
</dbReference>
<feature type="binding site" evidence="3">
    <location>
        <position position="224"/>
    </location>
    <ligand>
        <name>Mg(2+)</name>
        <dbReference type="ChEBI" id="CHEBI:18420"/>
        <label>2</label>
    </ligand>
</feature>
<feature type="domain" description="Glycosyl transferase family 3" evidence="4">
    <location>
        <begin position="73"/>
        <end position="320"/>
    </location>
</feature>
<dbReference type="EMBL" id="JACIFF010000001">
    <property type="protein sequence ID" value="MBB4077484.1"/>
    <property type="molecule type" value="Genomic_DNA"/>
</dbReference>
<feature type="binding site" evidence="3">
    <location>
        <begin position="82"/>
        <end position="83"/>
    </location>
    <ligand>
        <name>5-phospho-alpha-D-ribose 1-diphosphate</name>
        <dbReference type="ChEBI" id="CHEBI:58017"/>
    </ligand>
</feature>
<comment type="catalytic activity">
    <reaction evidence="3">
        <text>N-(5-phospho-beta-D-ribosyl)anthranilate + diphosphate = 5-phospho-alpha-D-ribose 1-diphosphate + anthranilate</text>
        <dbReference type="Rhea" id="RHEA:11768"/>
        <dbReference type="ChEBI" id="CHEBI:16567"/>
        <dbReference type="ChEBI" id="CHEBI:18277"/>
        <dbReference type="ChEBI" id="CHEBI:33019"/>
        <dbReference type="ChEBI" id="CHEBI:58017"/>
        <dbReference type="EC" id="2.4.2.18"/>
    </reaction>
</comment>
<comment type="pathway">
    <text evidence="3">Amino-acid biosynthesis; L-tryptophan biosynthesis; L-tryptophan from chorismate: step 2/5.</text>
</comment>
<dbReference type="HAMAP" id="MF_00211">
    <property type="entry name" value="TrpD"/>
    <property type="match status" value="1"/>
</dbReference>
<accession>A0A840DWD0</accession>
<keyword evidence="7" id="KW-1185">Reference proteome</keyword>
<feature type="binding site" evidence="3">
    <location>
        <begin position="89"/>
        <end position="92"/>
    </location>
    <ligand>
        <name>5-phospho-alpha-D-ribose 1-diphosphate</name>
        <dbReference type="ChEBI" id="CHEBI:58017"/>
    </ligand>
</feature>
<organism evidence="6 7">
    <name type="scientific">Neolewinella aquimaris</name>
    <dbReference type="NCBI Taxonomy" id="1835722"/>
    <lineage>
        <taxon>Bacteria</taxon>
        <taxon>Pseudomonadati</taxon>
        <taxon>Bacteroidota</taxon>
        <taxon>Saprospiria</taxon>
        <taxon>Saprospirales</taxon>
        <taxon>Lewinellaceae</taxon>
        <taxon>Neolewinella</taxon>
    </lineage>
</organism>
<sequence length="329" mass="35538">MKSLLTQLYARHPLSRKTAYTTLCRIANGEAADPEIAAVVSAINMRPVSLTEIQGFRDALLELAIPLDLAGRETIDIVGTGGDGKNTFNISTLSCVVVAGAGYPVTKHGSYGVSSNVGSSDVLLALGYEFSNDRDRLLGDLDRAGICFLHAPLFHPAMKNVVPVRKALRVRTFFNLLGPLINPARPKYQLFGTYDREVSRIYDYMLQAETQREYLIVHALDGYDEISLTGGSSVRGRRSQAVLHPNDFGLPMLSPDALYGGETPEAGKAIFLGVLDNAATEAQLAVVCANAGLAIHVVHPERSLTDCVAEARESIVSGRARDVLRKLLS</sequence>
<dbReference type="NCBIfam" id="TIGR01245">
    <property type="entry name" value="trpD"/>
    <property type="match status" value="1"/>
</dbReference>
<dbReference type="InterPro" id="IPR036320">
    <property type="entry name" value="Glycosyl_Trfase_fam3_N_dom_sf"/>
</dbReference>
<protein>
    <recommendedName>
        <fullName evidence="3">Anthranilate phosphoribosyltransferase</fullName>
        <ecNumber evidence="3">2.4.2.18</ecNumber>
    </recommendedName>
</protein>
<evidence type="ECO:0000259" key="4">
    <source>
        <dbReference type="Pfam" id="PF00591"/>
    </source>
</evidence>
<dbReference type="SUPFAM" id="SSF52418">
    <property type="entry name" value="Nucleoside phosphorylase/phosphoribosyltransferase catalytic domain"/>
    <property type="match status" value="1"/>
</dbReference>
<dbReference type="InterPro" id="IPR005940">
    <property type="entry name" value="Anthranilate_Pribosyl_Tfrase"/>
</dbReference>
<dbReference type="EC" id="2.4.2.18" evidence="3"/>
<gene>
    <name evidence="3" type="primary">trpD</name>
    <name evidence="6" type="ORF">GGR28_000085</name>
</gene>
<proteinExistence type="inferred from homology"/>
<dbReference type="SUPFAM" id="SSF47648">
    <property type="entry name" value="Nucleoside phosphorylase/phosphoribosyltransferase N-terminal domain"/>
    <property type="match status" value="1"/>
</dbReference>
<feature type="binding site" evidence="3">
    <location>
        <position position="225"/>
    </location>
    <ligand>
        <name>Mg(2+)</name>
        <dbReference type="ChEBI" id="CHEBI:18420"/>
        <label>2</label>
    </ligand>
</feature>
<dbReference type="Proteomes" id="UP000576209">
    <property type="component" value="Unassembled WGS sequence"/>
</dbReference>